<feature type="domain" description="Ferric siderophore reductase C-terminal" evidence="2">
    <location>
        <begin position="240"/>
        <end position="260"/>
    </location>
</feature>
<proteinExistence type="predicted"/>
<evidence type="ECO:0000259" key="1">
    <source>
        <dbReference type="Pfam" id="PF06276"/>
    </source>
</evidence>
<evidence type="ECO:0000313" key="4">
    <source>
        <dbReference type="Proteomes" id="UP000078225"/>
    </source>
</evidence>
<dbReference type="InterPro" id="IPR022770">
    <property type="entry name" value="IucA/IucC-like_C"/>
</dbReference>
<dbReference type="PRINTS" id="PR01714">
    <property type="entry name" value="2FE2SRDCTASE"/>
</dbReference>
<dbReference type="Pfam" id="PF11575">
    <property type="entry name" value="FhuF_C"/>
    <property type="match status" value="1"/>
</dbReference>
<dbReference type="OrthoDB" id="5918327at2"/>
<dbReference type="NCBIfam" id="NF007932">
    <property type="entry name" value="PRK10647.1"/>
    <property type="match status" value="1"/>
</dbReference>
<name>A0A1B7L2Q8_9ENTR</name>
<dbReference type="InterPro" id="IPR008090">
    <property type="entry name" value="Fe_iron_reduct"/>
</dbReference>
<reference evidence="4" key="1">
    <citation type="submission" date="2016-05" db="EMBL/GenBank/DDBJ databases">
        <authorList>
            <person name="Behera P."/>
            <person name="Vaishampayan P."/>
            <person name="Singh N."/>
            <person name="Raina V."/>
            <person name="Suar M."/>
            <person name="Pattnaik A."/>
            <person name="Rastogi G."/>
        </authorList>
    </citation>
    <scope>NUCLEOTIDE SEQUENCE [LARGE SCALE GENOMIC DNA]</scope>
    <source>
        <strain evidence="4">MP23</strain>
    </source>
</reference>
<sequence length="261" mass="30002">MAYLAFREPAEKWETVPRLFPRTLSDKVKITFTRYSPWFNDFIFPGTSTPSGTLTLAEWSQPAELAALLERYASHCYRDTPEKKQQNKPLLSLWAQWYTGLLVPPLMLAQLTMPCSLDLSPERVRVRFHETGRAEKFWLNVQPAQHSAPQDAIARIEDLIETGITPVISALEATGHINGKLVWSNLGYIVNWFLNEMSKFHSQEELNTLHHHCFCSAQLRTGRANPLFRTMLEREGQWVRRTCCQRNRLPGVQQCGDCTLA</sequence>
<dbReference type="STRING" id="1691903.A9B99_09625"/>
<dbReference type="Proteomes" id="UP000078225">
    <property type="component" value="Unassembled WGS sequence"/>
</dbReference>
<dbReference type="Pfam" id="PF06276">
    <property type="entry name" value="FhuF"/>
    <property type="match status" value="1"/>
</dbReference>
<dbReference type="GO" id="GO:0003824">
    <property type="term" value="F:catalytic activity"/>
    <property type="evidence" value="ECO:0007669"/>
    <property type="project" value="UniProtKB-ARBA"/>
</dbReference>
<comment type="caution">
    <text evidence="3">The sequence shown here is derived from an EMBL/GenBank/DDBJ whole genome shotgun (WGS) entry which is preliminary data.</text>
</comment>
<dbReference type="RefSeq" id="WP_064598641.1">
    <property type="nucleotide sequence ID" value="NZ_LYRP01000022.1"/>
</dbReference>
<dbReference type="NCBIfam" id="TIGR03951">
    <property type="entry name" value="Fe_III_red_FhuF"/>
    <property type="match status" value="1"/>
</dbReference>
<gene>
    <name evidence="3" type="ORF">A9B99_09625</name>
</gene>
<evidence type="ECO:0008006" key="5">
    <source>
        <dbReference type="Google" id="ProtNLM"/>
    </source>
</evidence>
<dbReference type="InterPro" id="IPR024726">
    <property type="entry name" value="FhuF_C"/>
</dbReference>
<dbReference type="EMBL" id="LYRP01000022">
    <property type="protein sequence ID" value="OAT76556.1"/>
    <property type="molecule type" value="Genomic_DNA"/>
</dbReference>
<feature type="domain" description="Aerobactin siderophore biosynthesis IucA/IucC-like C-terminal" evidence="1">
    <location>
        <begin position="92"/>
        <end position="235"/>
    </location>
</feature>
<organism evidence="3 4">
    <name type="scientific">Mangrovibacter phragmitis</name>
    <dbReference type="NCBI Taxonomy" id="1691903"/>
    <lineage>
        <taxon>Bacteria</taxon>
        <taxon>Pseudomonadati</taxon>
        <taxon>Pseudomonadota</taxon>
        <taxon>Gammaproteobacteria</taxon>
        <taxon>Enterobacterales</taxon>
        <taxon>Enterobacteriaceae</taxon>
        <taxon>Mangrovibacter</taxon>
    </lineage>
</organism>
<evidence type="ECO:0000313" key="3">
    <source>
        <dbReference type="EMBL" id="OAT76556.1"/>
    </source>
</evidence>
<dbReference type="AlphaFoldDB" id="A0A1B7L2Q8"/>
<keyword evidence="4" id="KW-1185">Reference proteome</keyword>
<dbReference type="GO" id="GO:0051537">
    <property type="term" value="F:2 iron, 2 sulfur cluster binding"/>
    <property type="evidence" value="ECO:0007669"/>
    <property type="project" value="InterPro"/>
</dbReference>
<accession>A0A1B7L2Q8</accession>
<protein>
    <recommendedName>
        <fullName evidence="5">Hydroxamate siderophore iron reductase FhuF</fullName>
    </recommendedName>
</protein>
<evidence type="ECO:0000259" key="2">
    <source>
        <dbReference type="Pfam" id="PF11575"/>
    </source>
</evidence>